<organism evidence="2 3">
    <name type="scientific">Xylanibacter ruminicola</name>
    <name type="common">Prevotella ruminicola</name>
    <dbReference type="NCBI Taxonomy" id="839"/>
    <lineage>
        <taxon>Bacteria</taxon>
        <taxon>Pseudomonadati</taxon>
        <taxon>Bacteroidota</taxon>
        <taxon>Bacteroidia</taxon>
        <taxon>Bacteroidales</taxon>
        <taxon>Prevotellaceae</taxon>
        <taxon>Xylanibacter</taxon>
    </lineage>
</organism>
<feature type="chain" id="PRO_5010256416" evidence="1">
    <location>
        <begin position="33"/>
        <end position="321"/>
    </location>
</feature>
<evidence type="ECO:0000256" key="1">
    <source>
        <dbReference type="SAM" id="SignalP"/>
    </source>
</evidence>
<keyword evidence="1" id="KW-0732">Signal</keyword>
<evidence type="ECO:0000313" key="2">
    <source>
        <dbReference type="EMBL" id="SEA03226.1"/>
    </source>
</evidence>
<dbReference type="Proteomes" id="UP000182257">
    <property type="component" value="Unassembled WGS sequence"/>
</dbReference>
<dbReference type="Pfam" id="PF13595">
    <property type="entry name" value="DUF4138"/>
    <property type="match status" value="1"/>
</dbReference>
<dbReference type="NCBIfam" id="TIGR03780">
    <property type="entry name" value="Bac_Flav_CT_N"/>
    <property type="match status" value="1"/>
</dbReference>
<evidence type="ECO:0000313" key="3">
    <source>
        <dbReference type="Proteomes" id="UP000182257"/>
    </source>
</evidence>
<sequence>MNYSKTVNQKFSMKRIVLAVMGLVALSAGANAQENTEAKKDSVKVRYIYTMQTDDNCMPGIERNHVIFINENVTTHVIMPENIKLVDMSTDKIVGNQCADNIVRIKPSARMRDHELVGTITVIGERHLAQYDVVYTAGPACANSIYRIQLDEMKRYKNPDVLMPESEMAAYAWAIYGSQPNYNNIHYTANGIRAVVNNIYTVNDYYFIDYSLYNRTKIKYDIDEVRIKLTDKKEAKATNSQTIELTPTYSLNSAHSFKKAYRNVIVLPKLTFPDEKVLRIEIAERQISGRVIYIPIEYEDILNADGFDKGLLRRLPFNINR</sequence>
<feature type="signal peptide" evidence="1">
    <location>
        <begin position="1"/>
        <end position="32"/>
    </location>
</feature>
<dbReference type="InterPro" id="IPR022298">
    <property type="entry name" value="Conjug_transposon_TraN"/>
</dbReference>
<dbReference type="EMBL" id="FNRF01000001">
    <property type="protein sequence ID" value="SEA03226.1"/>
    <property type="molecule type" value="Genomic_DNA"/>
</dbReference>
<name>A0A1H3XV18_XYLRU</name>
<gene>
    <name evidence="2" type="ORF">SAMN05216462_0377</name>
</gene>
<accession>A0A1H3XV18</accession>
<protein>
    <submittedName>
        <fullName evidence="2">Bacteroides conjugative transposon TraN protein</fullName>
    </submittedName>
</protein>
<proteinExistence type="predicted"/>
<dbReference type="AlphaFoldDB" id="A0A1H3XV18"/>
<reference evidence="2 3" key="1">
    <citation type="submission" date="2016-10" db="EMBL/GenBank/DDBJ databases">
        <authorList>
            <person name="de Groot N.N."/>
        </authorList>
    </citation>
    <scope>NUCLEOTIDE SEQUENCE [LARGE SCALE GENOMIC DNA]</scope>
    <source>
        <strain evidence="2 3">D31d</strain>
    </source>
</reference>